<dbReference type="RefSeq" id="WP_093238910.1">
    <property type="nucleotide sequence ID" value="NZ_FNQF01000002.1"/>
</dbReference>
<evidence type="ECO:0000256" key="6">
    <source>
        <dbReference type="ARBA" id="ARBA00023239"/>
    </source>
</evidence>
<evidence type="ECO:0000256" key="1">
    <source>
        <dbReference type="ARBA" id="ARBA00004733"/>
    </source>
</evidence>
<keyword evidence="4 8" id="KW-0822">Tryptophan biosynthesis</keyword>
<evidence type="ECO:0000256" key="4">
    <source>
        <dbReference type="ARBA" id="ARBA00022822"/>
    </source>
</evidence>
<evidence type="ECO:0000256" key="8">
    <source>
        <dbReference type="HAMAP-Rule" id="MF_00131"/>
    </source>
</evidence>
<comment type="function">
    <text evidence="8">The alpha subunit is responsible for the aldol cleavage of indoleglycerol phosphate to indole and glyceraldehyde 3-phosphate.</text>
</comment>
<protein>
    <recommendedName>
        <fullName evidence="8">Tryptophan synthase alpha chain</fullName>
        <ecNumber evidence="8">4.2.1.20</ecNumber>
    </recommendedName>
</protein>
<dbReference type="InterPro" id="IPR002028">
    <property type="entry name" value="Trp_synthase_suA"/>
</dbReference>
<dbReference type="GO" id="GO:0004834">
    <property type="term" value="F:tryptophan synthase activity"/>
    <property type="evidence" value="ECO:0007669"/>
    <property type="project" value="UniProtKB-UniRule"/>
</dbReference>
<dbReference type="HAMAP" id="MF_00131">
    <property type="entry name" value="Trp_synth_alpha"/>
    <property type="match status" value="1"/>
</dbReference>
<dbReference type="UniPathway" id="UPA00035">
    <property type="reaction ID" value="UER00044"/>
</dbReference>
<organism evidence="10 11">
    <name type="scientific">Psychroflexus halocasei</name>
    <dbReference type="NCBI Taxonomy" id="908615"/>
    <lineage>
        <taxon>Bacteria</taxon>
        <taxon>Pseudomonadati</taxon>
        <taxon>Bacteroidota</taxon>
        <taxon>Flavobacteriia</taxon>
        <taxon>Flavobacteriales</taxon>
        <taxon>Flavobacteriaceae</taxon>
        <taxon>Psychroflexus</taxon>
    </lineage>
</organism>
<evidence type="ECO:0000313" key="11">
    <source>
        <dbReference type="Proteomes" id="UP000198820"/>
    </source>
</evidence>
<dbReference type="AlphaFoldDB" id="A0A1H3WK58"/>
<feature type="active site" description="Proton acceptor" evidence="8">
    <location>
        <position position="56"/>
    </location>
</feature>
<dbReference type="PROSITE" id="PS00167">
    <property type="entry name" value="TRP_SYNTHASE_ALPHA"/>
    <property type="match status" value="1"/>
</dbReference>
<keyword evidence="11" id="KW-1185">Reference proteome</keyword>
<dbReference type="STRING" id="908615.SAMN05421540_10238"/>
<evidence type="ECO:0000256" key="7">
    <source>
        <dbReference type="ARBA" id="ARBA00049047"/>
    </source>
</evidence>
<evidence type="ECO:0000256" key="3">
    <source>
        <dbReference type="ARBA" id="ARBA00022605"/>
    </source>
</evidence>
<dbReference type="SUPFAM" id="SSF51366">
    <property type="entry name" value="Ribulose-phoshate binding barrel"/>
    <property type="match status" value="1"/>
</dbReference>
<gene>
    <name evidence="8" type="primary">trpA</name>
    <name evidence="10" type="ORF">SAMN05421540_10238</name>
</gene>
<dbReference type="Proteomes" id="UP000198820">
    <property type="component" value="Unassembled WGS sequence"/>
</dbReference>
<reference evidence="10 11" key="1">
    <citation type="submission" date="2016-10" db="EMBL/GenBank/DDBJ databases">
        <authorList>
            <person name="de Groot N.N."/>
        </authorList>
    </citation>
    <scope>NUCLEOTIDE SEQUENCE [LARGE SCALE GENOMIC DNA]</scope>
    <source>
        <strain evidence="10 11">DSM 23581</strain>
    </source>
</reference>
<dbReference type="InterPro" id="IPR013785">
    <property type="entry name" value="Aldolase_TIM"/>
</dbReference>
<name>A0A1H3WK58_9FLAO</name>
<dbReference type="EMBL" id="FNQF01000002">
    <property type="protein sequence ID" value="SDZ87527.1"/>
    <property type="molecule type" value="Genomic_DNA"/>
</dbReference>
<dbReference type="InterPro" id="IPR011060">
    <property type="entry name" value="RibuloseP-bd_barrel"/>
</dbReference>
<keyword evidence="3 8" id="KW-0028">Amino-acid biosynthesis</keyword>
<comment type="catalytic activity">
    <reaction evidence="7 8">
        <text>(1S,2R)-1-C-(indol-3-yl)glycerol 3-phosphate + L-serine = D-glyceraldehyde 3-phosphate + L-tryptophan + H2O</text>
        <dbReference type="Rhea" id="RHEA:10532"/>
        <dbReference type="ChEBI" id="CHEBI:15377"/>
        <dbReference type="ChEBI" id="CHEBI:33384"/>
        <dbReference type="ChEBI" id="CHEBI:57912"/>
        <dbReference type="ChEBI" id="CHEBI:58866"/>
        <dbReference type="ChEBI" id="CHEBI:59776"/>
        <dbReference type="EC" id="4.2.1.20"/>
    </reaction>
</comment>
<dbReference type="NCBIfam" id="TIGR00262">
    <property type="entry name" value="trpA"/>
    <property type="match status" value="1"/>
</dbReference>
<evidence type="ECO:0000256" key="9">
    <source>
        <dbReference type="RuleBase" id="RU003662"/>
    </source>
</evidence>
<comment type="similarity">
    <text evidence="8 9">Belongs to the TrpA family.</text>
</comment>
<proteinExistence type="inferred from homology"/>
<sequence length="255" mass="28889">MKKLNTVLNQNHKKLSIYFTAGFPELNDTSSIIKALEASHVDFIEVGLPYSDPLADGPTIQESSKKALENGFTTQLLFQQLHDLKNQCDVPLILMGYFNVILQFGVEKFCSQCQNIGIEAVIIPDLPLEIYEKDYRKIFEKHNIHPIFLITPQSSEKRIRQIDEISHSFIYMVSSASTTGGTKGFGDNELKYFDRISKMQLKSKLITGFGVKDNKTFEQAAANTDGCIIGSAYINFLKENKINQTAEFINQIRNY</sequence>
<dbReference type="Gene3D" id="3.20.20.70">
    <property type="entry name" value="Aldolase class I"/>
    <property type="match status" value="1"/>
</dbReference>
<dbReference type="InterPro" id="IPR018204">
    <property type="entry name" value="Trp_synthase_alpha_AS"/>
</dbReference>
<keyword evidence="5 8" id="KW-0057">Aromatic amino acid biosynthesis</keyword>
<feature type="active site" description="Proton acceptor" evidence="8">
    <location>
        <position position="45"/>
    </location>
</feature>
<dbReference type="PANTHER" id="PTHR43406">
    <property type="entry name" value="TRYPTOPHAN SYNTHASE, ALPHA CHAIN"/>
    <property type="match status" value="1"/>
</dbReference>
<dbReference type="GO" id="GO:0005829">
    <property type="term" value="C:cytosol"/>
    <property type="evidence" value="ECO:0007669"/>
    <property type="project" value="TreeGrafter"/>
</dbReference>
<comment type="subunit">
    <text evidence="2 8">Tetramer of two alpha and two beta chains.</text>
</comment>
<dbReference type="Pfam" id="PF00290">
    <property type="entry name" value="Trp_syntA"/>
    <property type="match status" value="1"/>
</dbReference>
<dbReference type="PANTHER" id="PTHR43406:SF1">
    <property type="entry name" value="TRYPTOPHAN SYNTHASE ALPHA CHAIN, CHLOROPLASTIC"/>
    <property type="match status" value="1"/>
</dbReference>
<dbReference type="EC" id="4.2.1.20" evidence="8"/>
<comment type="pathway">
    <text evidence="1 8">Amino-acid biosynthesis; L-tryptophan biosynthesis; L-tryptophan from chorismate: step 5/5.</text>
</comment>
<evidence type="ECO:0000256" key="2">
    <source>
        <dbReference type="ARBA" id="ARBA00011270"/>
    </source>
</evidence>
<keyword evidence="6 8" id="KW-0456">Lyase</keyword>
<evidence type="ECO:0000256" key="5">
    <source>
        <dbReference type="ARBA" id="ARBA00023141"/>
    </source>
</evidence>
<evidence type="ECO:0000313" key="10">
    <source>
        <dbReference type="EMBL" id="SDZ87527.1"/>
    </source>
</evidence>
<accession>A0A1H3WK58</accession>
<dbReference type="CDD" id="cd04724">
    <property type="entry name" value="Tryptophan_synthase_alpha"/>
    <property type="match status" value="1"/>
</dbReference>